<reference evidence="2 3" key="1">
    <citation type="submission" date="2016-11" db="EMBL/GenBank/DDBJ databases">
        <title>Draft Genome Sequences of Nine Cyanobacterial Strains from Diverse Habitats.</title>
        <authorList>
            <person name="Zhu T."/>
            <person name="Hou S."/>
            <person name="Lu X."/>
            <person name="Hess W.R."/>
        </authorList>
    </citation>
    <scope>NUCLEOTIDE SEQUENCE [LARGE SCALE GENOMIC DNA]</scope>
    <source>
        <strain evidence="2 3">IAM M-71</strain>
    </source>
</reference>
<dbReference type="Proteomes" id="UP000185860">
    <property type="component" value="Unassembled WGS sequence"/>
</dbReference>
<dbReference type="InterPro" id="IPR007791">
    <property type="entry name" value="DjlA_N"/>
</dbReference>
<sequence length="148" mass="16202">MGLFDKIKGSRKQSETKLGPAEAFAAIALVAVAADGYITDSEAQAIVTILSRMQLFRSYPGDVMRKMIDRLLGILQREGTDALCNSAIASLPHELRETSFAVATDIVLADGEVTEEEETLLNDLCRLLEIEEETAIKIIDVMMIKNKG</sequence>
<dbReference type="CDD" id="cd07176">
    <property type="entry name" value="terB"/>
    <property type="match status" value="1"/>
</dbReference>
<dbReference type="SUPFAM" id="SSF158682">
    <property type="entry name" value="TerB-like"/>
    <property type="match status" value="1"/>
</dbReference>
<dbReference type="OrthoDB" id="530988at2"/>
<protein>
    <submittedName>
        <fullName evidence="2">Tellurite resistance protein TerB</fullName>
    </submittedName>
</protein>
<evidence type="ECO:0000313" key="3">
    <source>
        <dbReference type="Proteomes" id="UP000185860"/>
    </source>
</evidence>
<dbReference type="EMBL" id="MRCE01000011">
    <property type="protein sequence ID" value="OKH37668.1"/>
    <property type="molecule type" value="Genomic_DNA"/>
</dbReference>
<dbReference type="Gene3D" id="1.10.3680.10">
    <property type="entry name" value="TerB-like"/>
    <property type="match status" value="1"/>
</dbReference>
<evidence type="ECO:0000259" key="1">
    <source>
        <dbReference type="Pfam" id="PF05099"/>
    </source>
</evidence>
<comment type="caution">
    <text evidence="2">The sequence shown here is derived from an EMBL/GenBank/DDBJ whole genome shotgun (WGS) entry which is preliminary data.</text>
</comment>
<evidence type="ECO:0000313" key="2">
    <source>
        <dbReference type="EMBL" id="OKH37668.1"/>
    </source>
</evidence>
<dbReference type="STRING" id="454136.NIES2119_13265"/>
<proteinExistence type="predicted"/>
<dbReference type="InterPro" id="IPR029024">
    <property type="entry name" value="TerB-like"/>
</dbReference>
<gene>
    <name evidence="2" type="ORF">NIES2119_13265</name>
</gene>
<accession>A0A1U7IKL0</accession>
<dbReference type="Pfam" id="PF05099">
    <property type="entry name" value="TerB"/>
    <property type="match status" value="1"/>
</dbReference>
<name>A0A1U7IKL0_9CYAN</name>
<organism evidence="2 3">
    <name type="scientific">[Phormidium ambiguum] IAM M-71</name>
    <dbReference type="NCBI Taxonomy" id="454136"/>
    <lineage>
        <taxon>Bacteria</taxon>
        <taxon>Bacillati</taxon>
        <taxon>Cyanobacteriota</taxon>
        <taxon>Cyanophyceae</taxon>
        <taxon>Oscillatoriophycideae</taxon>
        <taxon>Aerosakkonematales</taxon>
        <taxon>Aerosakkonemataceae</taxon>
        <taxon>Floridanema</taxon>
    </lineage>
</organism>
<feature type="domain" description="Co-chaperone DjlA N-terminal" evidence="1">
    <location>
        <begin position="23"/>
        <end position="137"/>
    </location>
</feature>
<dbReference type="RefSeq" id="WP_073593955.1">
    <property type="nucleotide sequence ID" value="NZ_MRCE01000011.1"/>
</dbReference>
<dbReference type="AlphaFoldDB" id="A0A1U7IKL0"/>